<gene>
    <name evidence="2" type="ORF">B0H63DRAFT_496597</name>
</gene>
<dbReference type="EMBL" id="JAULSW010000007">
    <property type="protein sequence ID" value="KAK3375433.1"/>
    <property type="molecule type" value="Genomic_DNA"/>
</dbReference>
<organism evidence="2 3">
    <name type="scientific">Podospora didyma</name>
    <dbReference type="NCBI Taxonomy" id="330526"/>
    <lineage>
        <taxon>Eukaryota</taxon>
        <taxon>Fungi</taxon>
        <taxon>Dikarya</taxon>
        <taxon>Ascomycota</taxon>
        <taxon>Pezizomycotina</taxon>
        <taxon>Sordariomycetes</taxon>
        <taxon>Sordariomycetidae</taxon>
        <taxon>Sordariales</taxon>
        <taxon>Podosporaceae</taxon>
        <taxon>Podospora</taxon>
    </lineage>
</organism>
<evidence type="ECO:0000313" key="2">
    <source>
        <dbReference type="EMBL" id="KAK3375433.1"/>
    </source>
</evidence>
<reference evidence="2" key="2">
    <citation type="submission" date="2023-06" db="EMBL/GenBank/DDBJ databases">
        <authorList>
            <consortium name="Lawrence Berkeley National Laboratory"/>
            <person name="Haridas S."/>
            <person name="Hensen N."/>
            <person name="Bonometti L."/>
            <person name="Westerberg I."/>
            <person name="Brannstrom I.O."/>
            <person name="Guillou S."/>
            <person name="Cros-Aarteil S."/>
            <person name="Calhoun S."/>
            <person name="Kuo A."/>
            <person name="Mondo S."/>
            <person name="Pangilinan J."/>
            <person name="Riley R."/>
            <person name="LaButti K."/>
            <person name="Andreopoulos B."/>
            <person name="Lipzen A."/>
            <person name="Chen C."/>
            <person name="Yanf M."/>
            <person name="Daum C."/>
            <person name="Ng V."/>
            <person name="Clum A."/>
            <person name="Steindorff A."/>
            <person name="Ohm R."/>
            <person name="Martin F."/>
            <person name="Silar P."/>
            <person name="Natvig D."/>
            <person name="Lalanne C."/>
            <person name="Gautier V."/>
            <person name="Ament-velasquez S.L."/>
            <person name="Kruys A."/>
            <person name="Hutchinson M.I."/>
            <person name="Powell A.J."/>
            <person name="Barry K."/>
            <person name="Miller A.N."/>
            <person name="Grigoriev I.V."/>
            <person name="Debuchy R."/>
            <person name="Gladieux P."/>
            <person name="Thoren M.H."/>
            <person name="Johannesson H."/>
        </authorList>
    </citation>
    <scope>NUCLEOTIDE SEQUENCE</scope>
    <source>
        <strain evidence="2">CBS 232.78</strain>
    </source>
</reference>
<reference evidence="2" key="1">
    <citation type="journal article" date="2023" name="Mol. Phylogenet. Evol.">
        <title>Genome-scale phylogeny and comparative genomics of the fungal order Sordariales.</title>
        <authorList>
            <person name="Hensen N."/>
            <person name="Bonometti L."/>
            <person name="Westerberg I."/>
            <person name="Brannstrom I.O."/>
            <person name="Guillou S."/>
            <person name="Cros-Aarteil S."/>
            <person name="Calhoun S."/>
            <person name="Haridas S."/>
            <person name="Kuo A."/>
            <person name="Mondo S."/>
            <person name="Pangilinan J."/>
            <person name="Riley R."/>
            <person name="LaButti K."/>
            <person name="Andreopoulos B."/>
            <person name="Lipzen A."/>
            <person name="Chen C."/>
            <person name="Yan M."/>
            <person name="Daum C."/>
            <person name="Ng V."/>
            <person name="Clum A."/>
            <person name="Steindorff A."/>
            <person name="Ohm R.A."/>
            <person name="Martin F."/>
            <person name="Silar P."/>
            <person name="Natvig D.O."/>
            <person name="Lalanne C."/>
            <person name="Gautier V."/>
            <person name="Ament-Velasquez S.L."/>
            <person name="Kruys A."/>
            <person name="Hutchinson M.I."/>
            <person name="Powell A.J."/>
            <person name="Barry K."/>
            <person name="Miller A.N."/>
            <person name="Grigoriev I.V."/>
            <person name="Debuchy R."/>
            <person name="Gladieux P."/>
            <person name="Hiltunen Thoren M."/>
            <person name="Johannesson H."/>
        </authorList>
    </citation>
    <scope>NUCLEOTIDE SEQUENCE</scope>
    <source>
        <strain evidence="2">CBS 232.78</strain>
    </source>
</reference>
<proteinExistence type="predicted"/>
<dbReference type="Proteomes" id="UP001285441">
    <property type="component" value="Unassembled WGS sequence"/>
</dbReference>
<feature type="compositionally biased region" description="Basic and acidic residues" evidence="1">
    <location>
        <begin position="242"/>
        <end position="255"/>
    </location>
</feature>
<comment type="caution">
    <text evidence="2">The sequence shown here is derived from an EMBL/GenBank/DDBJ whole genome shotgun (WGS) entry which is preliminary data.</text>
</comment>
<name>A0AAE0N9W0_9PEZI</name>
<dbReference type="AlphaFoldDB" id="A0AAE0N9W0"/>
<evidence type="ECO:0000313" key="3">
    <source>
        <dbReference type="Proteomes" id="UP001285441"/>
    </source>
</evidence>
<dbReference type="Gene3D" id="2.170.150.70">
    <property type="match status" value="1"/>
</dbReference>
<sequence>MSFERPLRGSCNCGRNRYIIQFPKDAAHAAQVLFNSNPSHRISQASPLASFLRVPLQWVHSTTLPFFPDETSSMIHKAYISPYEQHTMRHFCGFCGTPLSYWSEEPRSEADFIQLTLGSLLPQDLADLGELGFLPGLDDTGDEIVTDSNTPHGHLANRTSRIVPTPKDQDIAMREAQSDNNIVTTTSFTGRETVGALPWLDTLTAGSRLGTLRTVKGYGGNHNGTVRVEWEIVEWSADDDDASRTGKRKLDDREGTSAMEGVQQP</sequence>
<protein>
    <recommendedName>
        <fullName evidence="4">CENP-V/GFA domain-containing protein</fullName>
    </recommendedName>
</protein>
<accession>A0AAE0N9W0</accession>
<evidence type="ECO:0000256" key="1">
    <source>
        <dbReference type="SAM" id="MobiDB-lite"/>
    </source>
</evidence>
<keyword evidence="3" id="KW-1185">Reference proteome</keyword>
<feature type="region of interest" description="Disordered" evidence="1">
    <location>
        <begin position="238"/>
        <end position="265"/>
    </location>
</feature>
<evidence type="ECO:0008006" key="4">
    <source>
        <dbReference type="Google" id="ProtNLM"/>
    </source>
</evidence>